<evidence type="ECO:0000256" key="1">
    <source>
        <dbReference type="SAM" id="MobiDB-lite"/>
    </source>
</evidence>
<sequence length="338" mass="35315">MTVVEKAPQAVPVPPEPPVVLDPALTAVLASVSLSPDGTSVRLGDREVTADRPRRLRQRLGTALYEVFHAGHAFGDKPGILHRDPVLEGPLAQAVPHATTPVAARLLDGPVGRHPGPGRVAVVGGVRVRLPDAAPPELVGTPSGAGDTVLRIPTARPRLSPGFFLVDGSRGSCGPGPLLRLYIHLTDPDAAVRVWSAVLGCLEALGVPYRSKITSSRKLLPRRDGLVVYLGAAAWHAVPAVVEAVPRADVGEETSAFAHTLAPGVAMAWEPDDTRPGRTGGSFGQHRSLAIAEGIVDAAADGDLSRVHTHVLTRLTESGIDPSAPHRNANSPSLPFSH</sequence>
<organism evidence="2 3">
    <name type="scientific">Streptomyces griseomycini</name>
    <dbReference type="NCBI Taxonomy" id="66895"/>
    <lineage>
        <taxon>Bacteria</taxon>
        <taxon>Bacillati</taxon>
        <taxon>Actinomycetota</taxon>
        <taxon>Actinomycetes</taxon>
        <taxon>Kitasatosporales</taxon>
        <taxon>Streptomycetaceae</taxon>
        <taxon>Streptomyces</taxon>
    </lineage>
</organism>
<dbReference type="EMBL" id="JACHJI010000007">
    <property type="protein sequence ID" value="MBB4900407.1"/>
    <property type="molecule type" value="Genomic_DNA"/>
</dbReference>
<name>A0A7W7PS24_9ACTN</name>
<comment type="caution">
    <text evidence="2">The sequence shown here is derived from an EMBL/GenBank/DDBJ whole genome shotgun (WGS) entry which is preliminary data.</text>
</comment>
<evidence type="ECO:0000313" key="3">
    <source>
        <dbReference type="Proteomes" id="UP000579523"/>
    </source>
</evidence>
<feature type="compositionally biased region" description="Polar residues" evidence="1">
    <location>
        <begin position="328"/>
        <end position="338"/>
    </location>
</feature>
<dbReference type="Proteomes" id="UP000579523">
    <property type="component" value="Unassembled WGS sequence"/>
</dbReference>
<dbReference type="Pfam" id="PF17914">
    <property type="entry name" value="HopA1"/>
    <property type="match status" value="1"/>
</dbReference>
<accession>A0A7W7PS24</accession>
<keyword evidence="3" id="KW-1185">Reference proteome</keyword>
<protein>
    <submittedName>
        <fullName evidence="2">Uncharacterized protein</fullName>
    </submittedName>
</protein>
<proteinExistence type="predicted"/>
<dbReference type="AlphaFoldDB" id="A0A7W7PS24"/>
<gene>
    <name evidence="2" type="ORF">FHS37_004469</name>
</gene>
<dbReference type="InterPro" id="IPR040871">
    <property type="entry name" value="HopA1"/>
</dbReference>
<feature type="region of interest" description="Disordered" evidence="1">
    <location>
        <begin position="316"/>
        <end position="338"/>
    </location>
</feature>
<dbReference type="RefSeq" id="WP_184823922.1">
    <property type="nucleotide sequence ID" value="NZ_BMTI01000016.1"/>
</dbReference>
<reference evidence="2 3" key="1">
    <citation type="submission" date="2020-08" db="EMBL/GenBank/DDBJ databases">
        <title>Genomic Encyclopedia of Type Strains, Phase III (KMG-III): the genomes of soil and plant-associated and newly described type strains.</title>
        <authorList>
            <person name="Whitman W."/>
        </authorList>
    </citation>
    <scope>NUCLEOTIDE SEQUENCE [LARGE SCALE GENOMIC DNA]</scope>
    <source>
        <strain evidence="2 3">CECT 3273</strain>
    </source>
</reference>
<evidence type="ECO:0000313" key="2">
    <source>
        <dbReference type="EMBL" id="MBB4900407.1"/>
    </source>
</evidence>